<sequence length="481" mass="52952">MRCRFGVPTALGYSTGADNRANPTKGIVVGSTQVYRPSRFTVMTPHEAGGAVLYNAMRGSVYYVRDPLAARVHDLLHNRHGLISADEDDPASLVPSLLQRGLIVPDGYDERSDAKEIRDERVARTDRLELILMPTEACNFRCTYCYEDFALGRMLSGVREGVRSLVRHRHEQHDLKSLAISWFGGEPLVAFDVIEELSGFFGEFAAEAGIDYRSGMTTNGYLLTQDVAARCVELGIRQFQITLDGPRHTHDESRPLMGGGSTFDDIIANIRGLARSDLDFSALLRTNFSPSNVGSVPELLAELGEITAADPRFSVIFRPVGQWGGANDIQIETCSGRDAELAKLSLYRDAQDHDLAGGDTRTLRPGGSVCYAANPWSFLIRPNGIVNKCTVALRDAQNMVGRLTPDGDLHLNDGLMKLWTENDETHDTGCQSCFFRPSCQGAHCPLVRIQDGVRPCPPQKVWIGPHLQTYADLQREAASRG</sequence>
<evidence type="ECO:0000256" key="6">
    <source>
        <dbReference type="ARBA" id="ARBA00023014"/>
    </source>
</evidence>
<dbReference type="AlphaFoldDB" id="A0A2P8D583"/>
<dbReference type="GO" id="GO:0051539">
    <property type="term" value="F:4 iron, 4 sulfur cluster binding"/>
    <property type="evidence" value="ECO:0007669"/>
    <property type="project" value="UniProtKB-KW"/>
</dbReference>
<dbReference type="Pfam" id="PF04055">
    <property type="entry name" value="Radical_SAM"/>
    <property type="match status" value="1"/>
</dbReference>
<reference evidence="8 9" key="1">
    <citation type="submission" date="2018-03" db="EMBL/GenBank/DDBJ databases">
        <title>Genomic Encyclopedia of Archaeal and Bacterial Type Strains, Phase II (KMG-II): from individual species to whole genera.</title>
        <authorList>
            <person name="Goeker M."/>
        </authorList>
    </citation>
    <scope>NUCLEOTIDE SEQUENCE [LARGE SCALE GENOMIC DNA]</scope>
    <source>
        <strain evidence="8 9">DSM 45312</strain>
    </source>
</reference>
<dbReference type="GO" id="GO:0046872">
    <property type="term" value="F:metal ion binding"/>
    <property type="evidence" value="ECO:0007669"/>
    <property type="project" value="UniProtKB-KW"/>
</dbReference>
<evidence type="ECO:0000313" key="8">
    <source>
        <dbReference type="EMBL" id="PSK92359.1"/>
    </source>
</evidence>
<evidence type="ECO:0000259" key="7">
    <source>
        <dbReference type="Pfam" id="PF04055"/>
    </source>
</evidence>
<evidence type="ECO:0000256" key="3">
    <source>
        <dbReference type="ARBA" id="ARBA00022691"/>
    </source>
</evidence>
<dbReference type="NCBIfam" id="TIGR04085">
    <property type="entry name" value="rSAM_more_4Fe4S"/>
    <property type="match status" value="1"/>
</dbReference>
<dbReference type="CDD" id="cd01335">
    <property type="entry name" value="Radical_SAM"/>
    <property type="match status" value="1"/>
</dbReference>
<dbReference type="SUPFAM" id="SSF102114">
    <property type="entry name" value="Radical SAM enzymes"/>
    <property type="match status" value="1"/>
</dbReference>
<feature type="domain" description="Radical SAM core" evidence="7">
    <location>
        <begin position="134"/>
        <end position="279"/>
    </location>
</feature>
<dbReference type="InterPro" id="IPR013785">
    <property type="entry name" value="Aldolase_TIM"/>
</dbReference>
<name>A0A2P8D583_9ACTN</name>
<dbReference type="PANTHER" id="PTHR43787:SF3">
    <property type="entry name" value="ARYLSULFATASE REGULATORY PROTEIN"/>
    <property type="match status" value="1"/>
</dbReference>
<dbReference type="InterPro" id="IPR023885">
    <property type="entry name" value="4Fe4S-binding_SPASM_dom"/>
</dbReference>
<accession>A0A2P8D583</accession>
<comment type="caution">
    <text evidence="8">The sequence shown here is derived from an EMBL/GenBank/DDBJ whole genome shotgun (WGS) entry which is preliminary data.</text>
</comment>
<comment type="cofactor">
    <cofactor evidence="1">
        <name>[4Fe-4S] cluster</name>
        <dbReference type="ChEBI" id="CHEBI:49883"/>
    </cofactor>
</comment>
<organism evidence="8 9">
    <name type="scientific">Murinocardiopsis flavida</name>
    <dbReference type="NCBI Taxonomy" id="645275"/>
    <lineage>
        <taxon>Bacteria</taxon>
        <taxon>Bacillati</taxon>
        <taxon>Actinomycetota</taxon>
        <taxon>Actinomycetes</taxon>
        <taxon>Streptosporangiales</taxon>
        <taxon>Nocardiopsidaceae</taxon>
        <taxon>Murinocardiopsis</taxon>
    </lineage>
</organism>
<keyword evidence="4" id="KW-0479">Metal-binding</keyword>
<dbReference type="Proteomes" id="UP000240542">
    <property type="component" value="Unassembled WGS sequence"/>
</dbReference>
<evidence type="ECO:0000256" key="1">
    <source>
        <dbReference type="ARBA" id="ARBA00001966"/>
    </source>
</evidence>
<dbReference type="Gene3D" id="3.20.20.70">
    <property type="entry name" value="Aldolase class I"/>
    <property type="match status" value="1"/>
</dbReference>
<keyword evidence="3" id="KW-0949">S-adenosyl-L-methionine</keyword>
<keyword evidence="6" id="KW-0411">Iron-sulfur</keyword>
<gene>
    <name evidence="8" type="ORF">CLV63_118120</name>
</gene>
<dbReference type="SFLD" id="SFLDG01067">
    <property type="entry name" value="SPASM/twitch_domain_containing"/>
    <property type="match status" value="1"/>
</dbReference>
<keyword evidence="9" id="KW-1185">Reference proteome</keyword>
<dbReference type="SFLD" id="SFLDS00029">
    <property type="entry name" value="Radical_SAM"/>
    <property type="match status" value="1"/>
</dbReference>
<evidence type="ECO:0000256" key="5">
    <source>
        <dbReference type="ARBA" id="ARBA00023004"/>
    </source>
</evidence>
<evidence type="ECO:0000256" key="4">
    <source>
        <dbReference type="ARBA" id="ARBA00022723"/>
    </source>
</evidence>
<dbReference type="UniPathway" id="UPA00782"/>
<dbReference type="InterPro" id="IPR007197">
    <property type="entry name" value="rSAM"/>
</dbReference>
<dbReference type="InterPro" id="IPR058240">
    <property type="entry name" value="rSAM_sf"/>
</dbReference>
<dbReference type="PANTHER" id="PTHR43787">
    <property type="entry name" value="FEMO COFACTOR BIOSYNTHESIS PROTEIN NIFB-RELATED"/>
    <property type="match status" value="1"/>
</dbReference>
<evidence type="ECO:0000256" key="2">
    <source>
        <dbReference type="ARBA" id="ARBA00022485"/>
    </source>
</evidence>
<keyword evidence="2" id="KW-0004">4Fe-4S</keyword>
<proteinExistence type="predicted"/>
<keyword evidence="5" id="KW-0408">Iron</keyword>
<evidence type="ECO:0000313" key="9">
    <source>
        <dbReference type="Proteomes" id="UP000240542"/>
    </source>
</evidence>
<dbReference type="EMBL" id="PYGA01000018">
    <property type="protein sequence ID" value="PSK92359.1"/>
    <property type="molecule type" value="Genomic_DNA"/>
</dbReference>
<protein>
    <recommendedName>
        <fullName evidence="7">Radical SAM core domain-containing protein</fullName>
    </recommendedName>
</protein>
<dbReference type="GO" id="GO:0003824">
    <property type="term" value="F:catalytic activity"/>
    <property type="evidence" value="ECO:0007669"/>
    <property type="project" value="InterPro"/>
</dbReference>